<dbReference type="eggNOG" id="COG0792">
    <property type="taxonomic scope" value="Bacteria"/>
</dbReference>
<dbReference type="EMBL" id="ACLJ02000003">
    <property type="protein sequence ID" value="EFK53693.1"/>
    <property type="molecule type" value="Genomic_DNA"/>
</dbReference>
<dbReference type="HAMAP" id="MF_00048">
    <property type="entry name" value="UPF0102"/>
    <property type="match status" value="1"/>
</dbReference>
<dbReference type="PANTHER" id="PTHR34039">
    <property type="entry name" value="UPF0102 PROTEIN YRAN"/>
    <property type="match status" value="1"/>
</dbReference>
<gene>
    <name evidence="3" type="ORF">HMPREF0291_11350</name>
</gene>
<dbReference type="RefSeq" id="WP_005289679.1">
    <property type="nucleotide sequence ID" value="NZ_CM000961.1"/>
</dbReference>
<proteinExistence type="inferred from homology"/>
<keyword evidence="4" id="KW-1185">Reference proteome</keyword>
<protein>
    <recommendedName>
        <fullName evidence="2">UPF0102 protein HMPREF0291_11350</fullName>
    </recommendedName>
</protein>
<evidence type="ECO:0000256" key="2">
    <source>
        <dbReference type="HAMAP-Rule" id="MF_00048"/>
    </source>
</evidence>
<comment type="similarity">
    <text evidence="1 2">Belongs to the UPF0102 family.</text>
</comment>
<comment type="caution">
    <text evidence="3">The sequence shown here is derived from an EMBL/GenBank/DDBJ whole genome shotgun (WGS) entry which is preliminary data.</text>
</comment>
<reference evidence="3" key="1">
    <citation type="submission" date="2010-06" db="EMBL/GenBank/DDBJ databases">
        <authorList>
            <person name="Muzny D."/>
            <person name="Qin X."/>
            <person name="Buhay C."/>
            <person name="Dugan-Rocha S."/>
            <person name="Ding Y."/>
            <person name="Chen G."/>
            <person name="Hawes A."/>
            <person name="Holder M."/>
            <person name="Jhangiani S."/>
            <person name="Johnson A."/>
            <person name="Khan Z."/>
            <person name="Li Z."/>
            <person name="Liu W."/>
            <person name="Liu X."/>
            <person name="Perez L."/>
            <person name="Shen H."/>
            <person name="Wang Q."/>
            <person name="Watt J."/>
            <person name="Xi L."/>
            <person name="Xin Y."/>
            <person name="Zhou J."/>
            <person name="Deng J."/>
            <person name="Jiang H."/>
            <person name="Liu Y."/>
            <person name="Qu J."/>
            <person name="Song X.-Z."/>
            <person name="Zhang L."/>
            <person name="Villasana D."/>
            <person name="Johnson A."/>
            <person name="Liu J."/>
            <person name="Liyanage D."/>
            <person name="Lorensuhewa L."/>
            <person name="Robinson T."/>
            <person name="Song A."/>
            <person name="Song B.-B."/>
            <person name="Dinh H."/>
            <person name="Thornton R."/>
            <person name="Coyle M."/>
            <person name="Francisco L."/>
            <person name="Jackson L."/>
            <person name="Javaid M."/>
            <person name="Korchina V."/>
            <person name="Kovar C."/>
            <person name="Mata R."/>
            <person name="Mathew T."/>
            <person name="Ngo R."/>
            <person name="Nguyen L."/>
            <person name="Nguyen N."/>
            <person name="Okwuonu G."/>
            <person name="Ongeri F."/>
            <person name="Pham C."/>
            <person name="Simmons D."/>
            <person name="Wilczek-Boney K."/>
            <person name="Hale W."/>
            <person name="Jakkamsetti A."/>
            <person name="Pham P."/>
            <person name="Ruth R."/>
            <person name="San Lucas F."/>
            <person name="Warren J."/>
            <person name="Zhang J."/>
            <person name="Zhao Z."/>
            <person name="Zhou C."/>
            <person name="Zhu D."/>
            <person name="Lee S."/>
            <person name="Bess C."/>
            <person name="Blankenburg K."/>
            <person name="Forbes L."/>
            <person name="Fu Q."/>
            <person name="Gubbala S."/>
            <person name="Hirani K."/>
            <person name="Jayaseelan J.C."/>
            <person name="Lara F."/>
            <person name="Munidasa M."/>
            <person name="Palculict T."/>
            <person name="Patil S."/>
            <person name="Pu L.-L."/>
            <person name="Saada N."/>
            <person name="Tang L."/>
            <person name="Weissenberger G."/>
            <person name="Zhu Y."/>
            <person name="Hemphill L."/>
            <person name="Shang Y."/>
            <person name="Youmans B."/>
            <person name="Ayvaz T."/>
            <person name="Ross M."/>
            <person name="Santibanez J."/>
            <person name="Aqrawi P."/>
            <person name="Gross S."/>
            <person name="Joshi V."/>
            <person name="Fowler G."/>
            <person name="Nazareth L."/>
            <person name="Reid J."/>
            <person name="Worley K."/>
            <person name="Petrosino J."/>
            <person name="Highlander S."/>
            <person name="Gibbs R."/>
        </authorList>
    </citation>
    <scope>NUCLEOTIDE SEQUENCE [LARGE SCALE GENOMIC DNA]</scope>
    <source>
        <strain evidence="3">ATCC 33030</strain>
    </source>
</reference>
<organism evidence="3 4">
    <name type="scientific">Corynebacterium genitalium ATCC 33030</name>
    <dbReference type="NCBI Taxonomy" id="585529"/>
    <lineage>
        <taxon>Bacteria</taxon>
        <taxon>Bacillati</taxon>
        <taxon>Actinomycetota</taxon>
        <taxon>Actinomycetes</taxon>
        <taxon>Mycobacteriales</taxon>
        <taxon>Corynebacteriaceae</taxon>
        <taxon>Corynebacterium</taxon>
    </lineage>
</organism>
<evidence type="ECO:0000313" key="3">
    <source>
        <dbReference type="EMBL" id="EFK53693.1"/>
    </source>
</evidence>
<sequence>MTAGITPRDQYMLGALGETEVATRYEQAGYIIVARNYRCRDGEIDIIAMATDGTTVFVEVKTRRGTCFGGAESVTARKLARMRKAAVHWLRDKPFRQVRFDVVEVLFDGHDCHTRLYQGVDDGSC</sequence>
<evidence type="ECO:0000313" key="4">
    <source>
        <dbReference type="Proteomes" id="UP000004208"/>
    </source>
</evidence>
<dbReference type="STRING" id="585529.HMPREF0291_11350"/>
<dbReference type="GO" id="GO:0003676">
    <property type="term" value="F:nucleic acid binding"/>
    <property type="evidence" value="ECO:0007669"/>
    <property type="project" value="InterPro"/>
</dbReference>
<dbReference type="Gene3D" id="3.40.1350.10">
    <property type="match status" value="1"/>
</dbReference>
<dbReference type="OrthoDB" id="9794876at2"/>
<dbReference type="HOGENOM" id="CLU_115353_2_2_11"/>
<dbReference type="InterPro" id="IPR003509">
    <property type="entry name" value="UPF0102_YraN-like"/>
</dbReference>
<evidence type="ECO:0000256" key="1">
    <source>
        <dbReference type="ARBA" id="ARBA00006738"/>
    </source>
</evidence>
<dbReference type="AlphaFoldDB" id="D7WF12"/>
<dbReference type="CDD" id="cd20736">
    <property type="entry name" value="PoNe_Nuclease"/>
    <property type="match status" value="1"/>
</dbReference>
<dbReference type="SUPFAM" id="SSF52980">
    <property type="entry name" value="Restriction endonuclease-like"/>
    <property type="match status" value="1"/>
</dbReference>
<dbReference type="InterPro" id="IPR011856">
    <property type="entry name" value="tRNA_endonuc-like_dom_sf"/>
</dbReference>
<accession>D7WF12</accession>
<dbReference type="InterPro" id="IPR011335">
    <property type="entry name" value="Restrct_endonuc-II-like"/>
</dbReference>
<dbReference type="PANTHER" id="PTHR34039:SF1">
    <property type="entry name" value="UPF0102 PROTEIN YRAN"/>
    <property type="match status" value="1"/>
</dbReference>
<dbReference type="NCBIfam" id="NF009154">
    <property type="entry name" value="PRK12497.3-3"/>
    <property type="match status" value="1"/>
</dbReference>
<dbReference type="Pfam" id="PF02021">
    <property type="entry name" value="UPF0102"/>
    <property type="match status" value="1"/>
</dbReference>
<dbReference type="Proteomes" id="UP000004208">
    <property type="component" value="Unassembled WGS sequence"/>
</dbReference>
<name>D7WF12_9CORY</name>